<dbReference type="InterPro" id="IPR016155">
    <property type="entry name" value="Mopterin_synth/thiamin_S_b"/>
</dbReference>
<dbReference type="Gene3D" id="3.10.20.30">
    <property type="match status" value="1"/>
</dbReference>
<proteinExistence type="predicted"/>
<evidence type="ECO:0000313" key="1">
    <source>
        <dbReference type="EMBL" id="GAH83607.1"/>
    </source>
</evidence>
<dbReference type="SUPFAM" id="SSF54285">
    <property type="entry name" value="MoaD/ThiS"/>
    <property type="match status" value="1"/>
</dbReference>
<dbReference type="AlphaFoldDB" id="X1IPI7"/>
<dbReference type="InterPro" id="IPR012675">
    <property type="entry name" value="Beta-grasp_dom_sf"/>
</dbReference>
<dbReference type="EMBL" id="BARU01038341">
    <property type="protein sequence ID" value="GAH83607.1"/>
    <property type="molecule type" value="Genomic_DNA"/>
</dbReference>
<accession>X1IPI7</accession>
<name>X1IPI7_9ZZZZ</name>
<protein>
    <recommendedName>
        <fullName evidence="2">Ubiquitin-like domain-containing protein</fullName>
    </recommendedName>
</protein>
<gene>
    <name evidence="1" type="ORF">S03H2_59615</name>
</gene>
<reference evidence="1" key="1">
    <citation type="journal article" date="2014" name="Front. Microbiol.">
        <title>High frequency of phylogenetically diverse reductive dehalogenase-homologous genes in deep subseafloor sedimentary metagenomes.</title>
        <authorList>
            <person name="Kawai M."/>
            <person name="Futagami T."/>
            <person name="Toyoda A."/>
            <person name="Takaki Y."/>
            <person name="Nishi S."/>
            <person name="Hori S."/>
            <person name="Arai W."/>
            <person name="Tsubouchi T."/>
            <person name="Morono Y."/>
            <person name="Uchiyama I."/>
            <person name="Ito T."/>
            <person name="Fujiyama A."/>
            <person name="Inagaki F."/>
            <person name="Takami H."/>
        </authorList>
    </citation>
    <scope>NUCLEOTIDE SEQUENCE</scope>
    <source>
        <strain evidence="1">Expedition CK06-06</strain>
    </source>
</reference>
<sequence length="93" mass="10682">MVKVDLNLLNIFVLKVKKNTIQYEGNIVGDIITQFLKEHKNLLDDSILSKNKKKLNPLMVILLNGRNITYMKNYKTKLKEGDQLYISFPISGG</sequence>
<comment type="caution">
    <text evidence="1">The sequence shown here is derived from an EMBL/GenBank/DDBJ whole genome shotgun (WGS) entry which is preliminary data.</text>
</comment>
<organism evidence="1">
    <name type="scientific">marine sediment metagenome</name>
    <dbReference type="NCBI Taxonomy" id="412755"/>
    <lineage>
        <taxon>unclassified sequences</taxon>
        <taxon>metagenomes</taxon>
        <taxon>ecological metagenomes</taxon>
    </lineage>
</organism>
<dbReference type="CDD" id="cd17040">
    <property type="entry name" value="Ubl_MoaD_like"/>
    <property type="match status" value="1"/>
</dbReference>
<evidence type="ECO:0008006" key="2">
    <source>
        <dbReference type="Google" id="ProtNLM"/>
    </source>
</evidence>